<dbReference type="Gene3D" id="2.40.280.10">
    <property type="match status" value="1"/>
</dbReference>
<dbReference type="EMBL" id="MEZX01000001">
    <property type="protein sequence ID" value="OGD65054.1"/>
    <property type="molecule type" value="Genomic_DNA"/>
</dbReference>
<evidence type="ECO:0000256" key="2">
    <source>
        <dbReference type="ARBA" id="ARBA00022884"/>
    </source>
</evidence>
<dbReference type="AlphaFoldDB" id="A0A1F5ECW9"/>
<evidence type="ECO:0000256" key="4">
    <source>
        <dbReference type="SAM" id="MobiDB-lite"/>
    </source>
</evidence>
<gene>
    <name evidence="3" type="primary">smpB</name>
    <name evidence="5" type="ORF">A3A71_03110</name>
</gene>
<accession>A0A1F5ECW9</accession>
<dbReference type="PANTHER" id="PTHR30308">
    <property type="entry name" value="TMRNA-BINDING COMPONENT OF TRANS-TRANSLATION TAGGING COMPLEX"/>
    <property type="match status" value="1"/>
</dbReference>
<comment type="subcellular location">
    <subcellularLocation>
        <location evidence="3">Cytoplasm</location>
    </subcellularLocation>
    <text evidence="3">The tmRNA-SmpB complex associates with stalled 70S ribosomes.</text>
</comment>
<name>A0A1F5ECW9_9BACT</name>
<evidence type="ECO:0000313" key="6">
    <source>
        <dbReference type="Proteomes" id="UP000177481"/>
    </source>
</evidence>
<protein>
    <recommendedName>
        <fullName evidence="3">SsrA-binding protein</fullName>
    </recommendedName>
    <alternativeName>
        <fullName evidence="3">Small protein B</fullName>
    </alternativeName>
</protein>
<dbReference type="PANTHER" id="PTHR30308:SF2">
    <property type="entry name" value="SSRA-BINDING PROTEIN"/>
    <property type="match status" value="1"/>
</dbReference>
<dbReference type="CDD" id="cd09294">
    <property type="entry name" value="SmpB"/>
    <property type="match status" value="1"/>
</dbReference>
<comment type="caution">
    <text evidence="5">The sequence shown here is derived from an EMBL/GenBank/DDBJ whole genome shotgun (WGS) entry which is preliminary data.</text>
</comment>
<comment type="function">
    <text evidence="3">Required for rescue of stalled ribosomes mediated by trans-translation. Binds to transfer-messenger RNA (tmRNA), required for stable association of tmRNA with ribosomes. tmRNA and SmpB together mimic tRNA shape, replacing the anticodon stem-loop with SmpB. tmRNA is encoded by the ssrA gene; the 2 termini fold to resemble tRNA(Ala) and it encodes a 'tag peptide', a short internal open reading frame. During trans-translation Ala-aminoacylated tmRNA acts like a tRNA, entering the A-site of stalled ribosomes, displacing the stalled mRNA. The ribosome then switches to translate the ORF on the tmRNA; the nascent peptide is terminated with the 'tag peptide' encoded by the tmRNA and targeted for degradation. The ribosome is freed to recommence translation, which seems to be the essential function of trans-translation.</text>
</comment>
<proteinExistence type="inferred from homology"/>
<dbReference type="InterPro" id="IPR023620">
    <property type="entry name" value="SmpB"/>
</dbReference>
<dbReference type="GO" id="GO:0070929">
    <property type="term" value="P:trans-translation"/>
    <property type="evidence" value="ECO:0007669"/>
    <property type="project" value="UniProtKB-UniRule"/>
</dbReference>
<evidence type="ECO:0000256" key="1">
    <source>
        <dbReference type="ARBA" id="ARBA00022490"/>
    </source>
</evidence>
<dbReference type="InterPro" id="IPR020081">
    <property type="entry name" value="SsrA-bd_prot_CS"/>
</dbReference>
<dbReference type="NCBIfam" id="NF003843">
    <property type="entry name" value="PRK05422.1"/>
    <property type="match status" value="1"/>
</dbReference>
<evidence type="ECO:0000256" key="3">
    <source>
        <dbReference type="HAMAP-Rule" id="MF_00023"/>
    </source>
</evidence>
<dbReference type="InterPro" id="IPR000037">
    <property type="entry name" value="SsrA-bd_prot"/>
</dbReference>
<keyword evidence="2 3" id="KW-0694">RNA-binding</keyword>
<dbReference type="NCBIfam" id="TIGR00086">
    <property type="entry name" value="smpB"/>
    <property type="match status" value="1"/>
</dbReference>
<dbReference type="GO" id="GO:0005829">
    <property type="term" value="C:cytosol"/>
    <property type="evidence" value="ECO:0007669"/>
    <property type="project" value="TreeGrafter"/>
</dbReference>
<feature type="compositionally biased region" description="Basic and acidic residues" evidence="4">
    <location>
        <begin position="121"/>
        <end position="149"/>
    </location>
</feature>
<organism evidence="5 6">
    <name type="scientific">Candidatus Berkelbacteria bacterium RIFCSPLOWO2_01_FULL_50_28</name>
    <dbReference type="NCBI Taxonomy" id="1797471"/>
    <lineage>
        <taxon>Bacteria</taxon>
        <taxon>Candidatus Berkelbacteria</taxon>
    </lineage>
</organism>
<dbReference type="Pfam" id="PF01668">
    <property type="entry name" value="SmpB"/>
    <property type="match status" value="1"/>
</dbReference>
<dbReference type="GO" id="GO:0070930">
    <property type="term" value="P:trans-translation-dependent protein tagging"/>
    <property type="evidence" value="ECO:0007669"/>
    <property type="project" value="TreeGrafter"/>
</dbReference>
<dbReference type="GO" id="GO:0003723">
    <property type="term" value="F:RNA binding"/>
    <property type="evidence" value="ECO:0007669"/>
    <property type="project" value="UniProtKB-UniRule"/>
</dbReference>
<dbReference type="HAMAP" id="MF_00023">
    <property type="entry name" value="SmpB"/>
    <property type="match status" value="1"/>
</dbReference>
<dbReference type="STRING" id="1797471.A3A71_03110"/>
<keyword evidence="1 3" id="KW-0963">Cytoplasm</keyword>
<dbReference type="Proteomes" id="UP000177481">
    <property type="component" value="Unassembled WGS sequence"/>
</dbReference>
<evidence type="ECO:0000313" key="5">
    <source>
        <dbReference type="EMBL" id="OGD65054.1"/>
    </source>
</evidence>
<reference evidence="5 6" key="1">
    <citation type="journal article" date="2016" name="Nat. Commun.">
        <title>Thousands of microbial genomes shed light on interconnected biogeochemical processes in an aquifer system.</title>
        <authorList>
            <person name="Anantharaman K."/>
            <person name="Brown C.T."/>
            <person name="Hug L.A."/>
            <person name="Sharon I."/>
            <person name="Castelle C.J."/>
            <person name="Probst A.J."/>
            <person name="Thomas B.C."/>
            <person name="Singh A."/>
            <person name="Wilkins M.J."/>
            <person name="Karaoz U."/>
            <person name="Brodie E.L."/>
            <person name="Williams K.H."/>
            <person name="Hubbard S.S."/>
            <person name="Banfield J.F."/>
        </authorList>
    </citation>
    <scope>NUCLEOTIDE SEQUENCE [LARGE SCALE GENOMIC DNA]</scope>
</reference>
<dbReference type="SUPFAM" id="SSF74982">
    <property type="entry name" value="Small protein B (SmpB)"/>
    <property type="match status" value="1"/>
</dbReference>
<comment type="similarity">
    <text evidence="3">Belongs to the SmpB family.</text>
</comment>
<dbReference type="PROSITE" id="PS01317">
    <property type="entry name" value="SSRP"/>
    <property type="match status" value="1"/>
</dbReference>
<feature type="region of interest" description="Disordered" evidence="4">
    <location>
        <begin position="121"/>
        <end position="156"/>
    </location>
</feature>
<sequence length="156" mass="17650">MKSVASNKKAFFDYKILDDLEAGLVLTGPEIKAIRAKQVNITGSYVKPFADESGNNELWWVGSHFAIDGDESRSKKLLLNKIEIERLVGKLTGKGLTILPLELYLSRGRAKLKIGLGSRKNQADKREELRRRDIDRDIDRQVTDRRAPTERGQASR</sequence>